<keyword evidence="4 9" id="KW-0349">Heme</keyword>
<dbReference type="PANTHER" id="PTHR24305:SF166">
    <property type="entry name" value="CYTOCHROME P450 12A4, MITOCHONDRIAL-RELATED"/>
    <property type="match status" value="1"/>
</dbReference>
<keyword evidence="7 9" id="KW-0408">Iron</keyword>
<keyword evidence="11" id="KW-0812">Transmembrane</keyword>
<dbReference type="PANTHER" id="PTHR24305">
    <property type="entry name" value="CYTOCHROME P450"/>
    <property type="match status" value="1"/>
</dbReference>
<evidence type="ECO:0000256" key="2">
    <source>
        <dbReference type="ARBA" id="ARBA00005179"/>
    </source>
</evidence>
<dbReference type="RefSeq" id="XP_019046906.2">
    <property type="nucleotide sequence ID" value="XM_019190158.2"/>
</dbReference>
<keyword evidence="8 10" id="KW-0503">Monooxygenase</keyword>
<dbReference type="PROSITE" id="PS00086">
    <property type="entry name" value="CYTOCHROME_P450"/>
    <property type="match status" value="1"/>
</dbReference>
<dbReference type="InterPro" id="IPR036396">
    <property type="entry name" value="Cyt_P450_sf"/>
</dbReference>
<dbReference type="PRINTS" id="PR00463">
    <property type="entry name" value="EP450I"/>
</dbReference>
<dbReference type="SUPFAM" id="SSF48264">
    <property type="entry name" value="Cytochrome P450"/>
    <property type="match status" value="1"/>
</dbReference>
<dbReference type="InterPro" id="IPR001128">
    <property type="entry name" value="Cyt_P450"/>
</dbReference>
<dbReference type="PRINTS" id="PR00385">
    <property type="entry name" value="P450"/>
</dbReference>
<evidence type="ECO:0000313" key="12">
    <source>
        <dbReference type="EMBL" id="WVW78183.1"/>
    </source>
</evidence>
<name>A0AAJ8JZN7_9TREE</name>
<evidence type="ECO:0000256" key="7">
    <source>
        <dbReference type="ARBA" id="ARBA00023004"/>
    </source>
</evidence>
<dbReference type="EMBL" id="CP144541">
    <property type="protein sequence ID" value="WVW78183.1"/>
    <property type="molecule type" value="Genomic_DNA"/>
</dbReference>
<evidence type="ECO:0000256" key="4">
    <source>
        <dbReference type="ARBA" id="ARBA00022617"/>
    </source>
</evidence>
<protein>
    <recommendedName>
        <fullName evidence="14">Cytochrome P450</fullName>
    </recommendedName>
</protein>
<proteinExistence type="inferred from homology"/>
<accession>A0AAJ8JZN7</accession>
<dbReference type="GO" id="GO:0004497">
    <property type="term" value="F:monooxygenase activity"/>
    <property type="evidence" value="ECO:0007669"/>
    <property type="project" value="UniProtKB-KW"/>
</dbReference>
<comment type="pathway">
    <text evidence="2">Secondary metabolite biosynthesis.</text>
</comment>
<dbReference type="GO" id="GO:0016705">
    <property type="term" value="F:oxidoreductase activity, acting on paired donors, with incorporation or reduction of molecular oxygen"/>
    <property type="evidence" value="ECO:0007669"/>
    <property type="project" value="InterPro"/>
</dbReference>
<comment type="similarity">
    <text evidence="3 10">Belongs to the cytochrome P450 family.</text>
</comment>
<comment type="cofactor">
    <cofactor evidence="1 9">
        <name>heme</name>
        <dbReference type="ChEBI" id="CHEBI:30413"/>
    </cofactor>
</comment>
<reference evidence="12" key="2">
    <citation type="submission" date="2024-02" db="EMBL/GenBank/DDBJ databases">
        <title>Comparative genomics of Cryptococcus and Kwoniella reveals pathogenesis evolution and contrasting modes of karyotype evolution via chromosome fusion or intercentromeric recombination.</title>
        <authorList>
            <person name="Coelho M.A."/>
            <person name="David-Palma M."/>
            <person name="Shea T."/>
            <person name="Bowers K."/>
            <person name="McGinley-Smith S."/>
            <person name="Mohammad A.W."/>
            <person name="Gnirke A."/>
            <person name="Yurkov A.M."/>
            <person name="Nowrousian M."/>
            <person name="Sun S."/>
            <person name="Cuomo C.A."/>
            <person name="Heitman J."/>
        </authorList>
    </citation>
    <scope>NUCLEOTIDE SEQUENCE</scope>
    <source>
        <strain evidence="12">CBS 10118</strain>
    </source>
</reference>
<dbReference type="GO" id="GO:0020037">
    <property type="term" value="F:heme binding"/>
    <property type="evidence" value="ECO:0007669"/>
    <property type="project" value="InterPro"/>
</dbReference>
<evidence type="ECO:0008006" key="14">
    <source>
        <dbReference type="Google" id="ProtNLM"/>
    </source>
</evidence>
<reference evidence="12" key="1">
    <citation type="submission" date="2013-07" db="EMBL/GenBank/DDBJ databases">
        <authorList>
            <consortium name="The Broad Institute Genome Sequencing Platform"/>
            <person name="Cuomo C."/>
            <person name="Litvintseva A."/>
            <person name="Chen Y."/>
            <person name="Heitman J."/>
            <person name="Sun S."/>
            <person name="Springer D."/>
            <person name="Dromer F."/>
            <person name="Young S.K."/>
            <person name="Zeng Q."/>
            <person name="Gargeya S."/>
            <person name="Fitzgerald M."/>
            <person name="Abouelleil A."/>
            <person name="Alvarado L."/>
            <person name="Berlin A.M."/>
            <person name="Chapman S.B."/>
            <person name="Dewar J."/>
            <person name="Goldberg J."/>
            <person name="Griggs A."/>
            <person name="Gujja S."/>
            <person name="Hansen M."/>
            <person name="Howarth C."/>
            <person name="Imamovic A."/>
            <person name="Larimer J."/>
            <person name="McCowan C."/>
            <person name="Murphy C."/>
            <person name="Pearson M."/>
            <person name="Priest M."/>
            <person name="Roberts A."/>
            <person name="Saif S."/>
            <person name="Shea T."/>
            <person name="Sykes S."/>
            <person name="Wortman J."/>
            <person name="Nusbaum C."/>
            <person name="Birren B."/>
        </authorList>
    </citation>
    <scope>NUCLEOTIDE SEQUENCE</scope>
    <source>
        <strain evidence="12">CBS 10118</strain>
    </source>
</reference>
<dbReference type="Gene3D" id="1.10.630.10">
    <property type="entry name" value="Cytochrome P450"/>
    <property type="match status" value="1"/>
</dbReference>
<dbReference type="InterPro" id="IPR050121">
    <property type="entry name" value="Cytochrome_P450_monoxygenase"/>
</dbReference>
<keyword evidence="11" id="KW-0472">Membrane</keyword>
<dbReference type="AlphaFoldDB" id="A0AAJ8JZN7"/>
<keyword evidence="6 10" id="KW-0560">Oxidoreductase</keyword>
<organism evidence="12 13">
    <name type="scientific">Kwoniella bestiolae CBS 10118</name>
    <dbReference type="NCBI Taxonomy" id="1296100"/>
    <lineage>
        <taxon>Eukaryota</taxon>
        <taxon>Fungi</taxon>
        <taxon>Dikarya</taxon>
        <taxon>Basidiomycota</taxon>
        <taxon>Agaricomycotina</taxon>
        <taxon>Tremellomycetes</taxon>
        <taxon>Tremellales</taxon>
        <taxon>Cryptococcaceae</taxon>
        <taxon>Kwoniella</taxon>
    </lineage>
</organism>
<keyword evidence="11" id="KW-1133">Transmembrane helix</keyword>
<evidence type="ECO:0000256" key="6">
    <source>
        <dbReference type="ARBA" id="ARBA00023002"/>
    </source>
</evidence>
<feature type="binding site" description="axial binding residue" evidence="9">
    <location>
        <position position="513"/>
    </location>
    <ligand>
        <name>heme</name>
        <dbReference type="ChEBI" id="CHEBI:30413"/>
    </ligand>
    <ligandPart>
        <name>Fe</name>
        <dbReference type="ChEBI" id="CHEBI:18248"/>
    </ligandPart>
</feature>
<dbReference type="Proteomes" id="UP000092730">
    <property type="component" value="Chromosome 1"/>
</dbReference>
<dbReference type="InterPro" id="IPR017972">
    <property type="entry name" value="Cyt_P450_CS"/>
</dbReference>
<dbReference type="InterPro" id="IPR002401">
    <property type="entry name" value="Cyt_P450_E_grp-I"/>
</dbReference>
<evidence type="ECO:0000256" key="5">
    <source>
        <dbReference type="ARBA" id="ARBA00022723"/>
    </source>
</evidence>
<evidence type="ECO:0000256" key="9">
    <source>
        <dbReference type="PIRSR" id="PIRSR602401-1"/>
    </source>
</evidence>
<evidence type="ECO:0000256" key="3">
    <source>
        <dbReference type="ARBA" id="ARBA00010617"/>
    </source>
</evidence>
<sequence>MTSVIIYTIIFLIPIAVWWCRFKPMTLPGIPSWSDDHLVWGDLPRLKKILRDNGSFTDFLDLSSKTLGPICQIRLGPFAHMVIITDYQEIESLLLRRHSSLDRSSQTTSLFKTILPRALLTLQTGDVWRKHRKGIGTAMTPRFLALTMSNITKSAQNLVELWNRKGELSGGRSWEAEVDLESAMMDAICGLAFGESWNVITSYTGQLESLNSDIGNDLSNIGSRGEIVFHLNAPDPARTTWYIFQAVPVESPFPALSHFFTRLTPSYRYHTKRMDDFLEQRLAEARHKASNLSCEMASEAADNTFDLLIAKQLGEGGLSDDEIKQELFQYLLAGTETSSTTLAWISRTSFHNKFLQLISQKWCKFMTNNPAIQRKLRQHLLNRLPQDIIHNMTFDDLIAVNLPYLEAVVHETLRMARTAGGFLRDTKEDMCIMGHHIPKGTTLAFPTSIGHQDLSSPDYLLSTSLSHAEERRVGYWKSGTGHVFDPERWLTEDGQFNAIAGPSLPFSLGQRRCFGKNLALLELRIFIAHLSLSFFFARIPADQNSFDRFDKVISHPKDCFVRPVQWTSEEASC</sequence>
<dbReference type="GO" id="GO:0005506">
    <property type="term" value="F:iron ion binding"/>
    <property type="evidence" value="ECO:0007669"/>
    <property type="project" value="InterPro"/>
</dbReference>
<keyword evidence="5 9" id="KW-0479">Metal-binding</keyword>
<dbReference type="Pfam" id="PF00067">
    <property type="entry name" value="p450"/>
    <property type="match status" value="3"/>
</dbReference>
<evidence type="ECO:0000256" key="1">
    <source>
        <dbReference type="ARBA" id="ARBA00001971"/>
    </source>
</evidence>
<gene>
    <name evidence="12" type="ORF">I302_100134</name>
</gene>
<evidence type="ECO:0000256" key="10">
    <source>
        <dbReference type="RuleBase" id="RU000461"/>
    </source>
</evidence>
<evidence type="ECO:0000313" key="13">
    <source>
        <dbReference type="Proteomes" id="UP000092730"/>
    </source>
</evidence>
<dbReference type="GeneID" id="30207909"/>
<evidence type="ECO:0000256" key="11">
    <source>
        <dbReference type="SAM" id="Phobius"/>
    </source>
</evidence>
<feature type="transmembrane region" description="Helical" evidence="11">
    <location>
        <begin position="6"/>
        <end position="22"/>
    </location>
</feature>
<evidence type="ECO:0000256" key="8">
    <source>
        <dbReference type="ARBA" id="ARBA00023033"/>
    </source>
</evidence>
<dbReference type="KEGG" id="kbi:30207909"/>
<keyword evidence="13" id="KW-1185">Reference proteome</keyword>